<proteinExistence type="predicted"/>
<protein>
    <submittedName>
        <fullName evidence="1">Uncharacterized protein</fullName>
    </submittedName>
</protein>
<name>A0A177MNA2_METMH</name>
<dbReference type="EMBL" id="LUUG01000052">
    <property type="protein sequence ID" value="OAI07101.1"/>
    <property type="molecule type" value="Genomic_DNA"/>
</dbReference>
<dbReference type="Gene3D" id="3.40.50.150">
    <property type="entry name" value="Vaccinia Virus protein VP39"/>
    <property type="match status" value="1"/>
</dbReference>
<accession>A0A177MNA2</accession>
<dbReference type="SUPFAM" id="SSF53335">
    <property type="entry name" value="S-adenosyl-L-methionine-dependent methyltransferases"/>
    <property type="match status" value="1"/>
</dbReference>
<gene>
    <name evidence="1" type="ORF">A1332_09500</name>
</gene>
<reference evidence="1 2" key="1">
    <citation type="submission" date="2016-03" db="EMBL/GenBank/DDBJ databases">
        <authorList>
            <person name="Ploux O."/>
        </authorList>
    </citation>
    <scope>NUCLEOTIDE SEQUENCE [LARGE SCALE GENOMIC DNA]</scope>
    <source>
        <strain evidence="1 2">R-45363</strain>
    </source>
</reference>
<dbReference type="Proteomes" id="UP000078090">
    <property type="component" value="Unassembled WGS sequence"/>
</dbReference>
<dbReference type="AlphaFoldDB" id="A0A177MNA2"/>
<evidence type="ECO:0000313" key="1">
    <source>
        <dbReference type="EMBL" id="OAI07101.1"/>
    </source>
</evidence>
<dbReference type="InterPro" id="IPR029063">
    <property type="entry name" value="SAM-dependent_MTases_sf"/>
</dbReference>
<organism evidence="1 2">
    <name type="scientific">Methylomonas methanica</name>
    <dbReference type="NCBI Taxonomy" id="421"/>
    <lineage>
        <taxon>Bacteria</taxon>
        <taxon>Pseudomonadati</taxon>
        <taxon>Pseudomonadota</taxon>
        <taxon>Gammaproteobacteria</taxon>
        <taxon>Methylococcales</taxon>
        <taxon>Methylococcaceae</taxon>
        <taxon>Methylomonas</taxon>
    </lineage>
</organism>
<evidence type="ECO:0000313" key="2">
    <source>
        <dbReference type="Proteomes" id="UP000078090"/>
    </source>
</evidence>
<comment type="caution">
    <text evidence="1">The sequence shown here is derived from an EMBL/GenBank/DDBJ whole genome shotgun (WGS) entry which is preliminary data.</text>
</comment>
<sequence length="392" mass="44528">MNMCSHQGDFRLFELADIHHDSGYCWVTKLPDDIIVGESEDNDEKSKLILFEDNIGFCQGSALHDSIRNFGNGLFSHWGDDLYFSTPDNSSPITNGRKYYVAAPMKGKSAKDAKRISGNTPVNYNWYSFDESKVTLDAEYAVNIAFNYLNAIPSGKSFIKGKSILELGPGINFATALIMRSWGARSVTVADRFLADFNENYHPKLYREVANILTTLDSESDVSILLECAKNGYKEELINLLESPLEELQEIEQKFDITLSNAVFEHLYNPRIASKVLYSIMESGAIGIHQVDFRDHRDFSRPLEFLLIDEIEFVRMFDARLGECGNRVRPYQLEQLFFGAGFSSVKYDSNMNVEPEYFNDFLSRLSFEQSSCYSNISPDKLRSVSGLFVVTK</sequence>